<sequence>MEYATGAMAGVMAGFFTNPLDVVKTRLQLQGELKARGQHAVHYKNTLHAFYVIGKTEGIVSLQKGLVPALWFQVFLNGCRLGSFDLAQKLGWTKNKDNQVSVIKTAIISASAGCIGSFIGSPFYLMKIHFQSQAASQIAVGYQHEHTKTLPALIKIYQNEGLKGWWRGSVSSLPRVGVGSSIQLSTFSICKEFLENHQILSRETSLMNTFVASMFCGIAVACGMTPFDVVQTRLYNQGVDKHGKGLLYNGIIDCFIKMAKTEGALGFFKGWGPCYLRIGPHSLLTLVFWDFLKDMPIFSNLSQTH</sequence>
<accession>A0AAN8S624</accession>
<keyword evidence="7" id="KW-1133">Transmembrane helix</keyword>
<keyword evidence="8" id="KW-0496">Mitochondrion</keyword>
<keyword evidence="5" id="KW-0677">Repeat</keyword>
<evidence type="ECO:0000313" key="12">
    <source>
        <dbReference type="EMBL" id="KAK6631083.1"/>
    </source>
</evidence>
<keyword evidence="4 10" id="KW-0812">Transmembrane</keyword>
<feature type="repeat" description="Solcar" evidence="10">
    <location>
        <begin position="100"/>
        <end position="193"/>
    </location>
</feature>
<dbReference type="Proteomes" id="UP001372834">
    <property type="component" value="Unassembled WGS sequence"/>
</dbReference>
<gene>
    <name evidence="12" type="ORF">RUM43_014179</name>
</gene>
<feature type="repeat" description="Solcar" evidence="10">
    <location>
        <begin position="204"/>
        <end position="295"/>
    </location>
</feature>
<dbReference type="InterPro" id="IPR018108">
    <property type="entry name" value="MCP_transmembrane"/>
</dbReference>
<evidence type="ECO:0000256" key="11">
    <source>
        <dbReference type="RuleBase" id="RU000488"/>
    </source>
</evidence>
<evidence type="ECO:0000256" key="3">
    <source>
        <dbReference type="ARBA" id="ARBA00022448"/>
    </source>
</evidence>
<dbReference type="PROSITE" id="PS50920">
    <property type="entry name" value="SOLCAR"/>
    <property type="match status" value="3"/>
</dbReference>
<evidence type="ECO:0000256" key="10">
    <source>
        <dbReference type="PROSITE-ProRule" id="PRU00282"/>
    </source>
</evidence>
<comment type="similarity">
    <text evidence="2 11">Belongs to the mitochondrial carrier (TC 2.A.29) family.</text>
</comment>
<dbReference type="InterPro" id="IPR051508">
    <property type="entry name" value="Mito_Carrier_Antiporter"/>
</dbReference>
<reference evidence="12 13" key="1">
    <citation type="submission" date="2023-10" db="EMBL/GenBank/DDBJ databases">
        <title>Genomes of two closely related lineages of the louse Polyplax serrata with different host specificities.</title>
        <authorList>
            <person name="Martinu J."/>
            <person name="Tarabai H."/>
            <person name="Stefka J."/>
            <person name="Hypsa V."/>
        </authorList>
    </citation>
    <scope>NUCLEOTIDE SEQUENCE [LARGE SCALE GENOMIC DNA]</scope>
    <source>
        <strain evidence="12">HR10_N</strain>
    </source>
</reference>
<comment type="subcellular location">
    <subcellularLocation>
        <location evidence="1">Mitochondrion inner membrane</location>
        <topology evidence="1">Multi-pass membrane protein</topology>
    </subcellularLocation>
</comment>
<protein>
    <recommendedName>
        <fullName evidence="14">Solute carrier family 25 member 35</fullName>
    </recommendedName>
</protein>
<keyword evidence="9 10" id="KW-0472">Membrane</keyword>
<dbReference type="PANTHER" id="PTHR45928">
    <property type="entry name" value="RE38146P"/>
    <property type="match status" value="1"/>
</dbReference>
<feature type="repeat" description="Solcar" evidence="10">
    <location>
        <begin position="1"/>
        <end position="90"/>
    </location>
</feature>
<dbReference type="EMBL" id="JAWJWE010000009">
    <property type="protein sequence ID" value="KAK6631083.1"/>
    <property type="molecule type" value="Genomic_DNA"/>
</dbReference>
<keyword evidence="3 11" id="KW-0813">Transport</keyword>
<evidence type="ECO:0000256" key="4">
    <source>
        <dbReference type="ARBA" id="ARBA00022692"/>
    </source>
</evidence>
<evidence type="ECO:0000256" key="5">
    <source>
        <dbReference type="ARBA" id="ARBA00022737"/>
    </source>
</evidence>
<dbReference type="Pfam" id="PF00153">
    <property type="entry name" value="Mito_carr"/>
    <property type="match status" value="3"/>
</dbReference>
<comment type="caution">
    <text evidence="12">The sequence shown here is derived from an EMBL/GenBank/DDBJ whole genome shotgun (WGS) entry which is preliminary data.</text>
</comment>
<dbReference type="SUPFAM" id="SSF103506">
    <property type="entry name" value="Mitochondrial carrier"/>
    <property type="match status" value="1"/>
</dbReference>
<dbReference type="AlphaFoldDB" id="A0AAN8S624"/>
<evidence type="ECO:0000256" key="2">
    <source>
        <dbReference type="ARBA" id="ARBA00006375"/>
    </source>
</evidence>
<evidence type="ECO:0000256" key="1">
    <source>
        <dbReference type="ARBA" id="ARBA00004448"/>
    </source>
</evidence>
<keyword evidence="6" id="KW-0999">Mitochondrion inner membrane</keyword>
<name>A0AAN8S624_POLSC</name>
<evidence type="ECO:0000313" key="13">
    <source>
        <dbReference type="Proteomes" id="UP001372834"/>
    </source>
</evidence>
<dbReference type="Gene3D" id="1.50.40.10">
    <property type="entry name" value="Mitochondrial carrier domain"/>
    <property type="match status" value="1"/>
</dbReference>
<proteinExistence type="inferred from homology"/>
<evidence type="ECO:0000256" key="7">
    <source>
        <dbReference type="ARBA" id="ARBA00022989"/>
    </source>
</evidence>
<evidence type="ECO:0000256" key="8">
    <source>
        <dbReference type="ARBA" id="ARBA00023128"/>
    </source>
</evidence>
<evidence type="ECO:0000256" key="9">
    <source>
        <dbReference type="ARBA" id="ARBA00023136"/>
    </source>
</evidence>
<organism evidence="12 13">
    <name type="scientific">Polyplax serrata</name>
    <name type="common">Common mouse louse</name>
    <dbReference type="NCBI Taxonomy" id="468196"/>
    <lineage>
        <taxon>Eukaryota</taxon>
        <taxon>Metazoa</taxon>
        <taxon>Ecdysozoa</taxon>
        <taxon>Arthropoda</taxon>
        <taxon>Hexapoda</taxon>
        <taxon>Insecta</taxon>
        <taxon>Pterygota</taxon>
        <taxon>Neoptera</taxon>
        <taxon>Paraneoptera</taxon>
        <taxon>Psocodea</taxon>
        <taxon>Troctomorpha</taxon>
        <taxon>Phthiraptera</taxon>
        <taxon>Anoplura</taxon>
        <taxon>Polyplacidae</taxon>
        <taxon>Polyplax</taxon>
    </lineage>
</organism>
<dbReference type="GO" id="GO:0005743">
    <property type="term" value="C:mitochondrial inner membrane"/>
    <property type="evidence" value="ECO:0007669"/>
    <property type="project" value="UniProtKB-SubCell"/>
</dbReference>
<dbReference type="PANTHER" id="PTHR45928:SF1">
    <property type="entry name" value="RE38146P"/>
    <property type="match status" value="1"/>
</dbReference>
<evidence type="ECO:0000256" key="6">
    <source>
        <dbReference type="ARBA" id="ARBA00022792"/>
    </source>
</evidence>
<dbReference type="InterPro" id="IPR023395">
    <property type="entry name" value="MCP_dom_sf"/>
</dbReference>
<evidence type="ECO:0008006" key="14">
    <source>
        <dbReference type="Google" id="ProtNLM"/>
    </source>
</evidence>